<keyword evidence="3" id="KW-0597">Phosphoprotein</keyword>
<dbReference type="PRINTS" id="PR00109">
    <property type="entry name" value="TYRKINASE"/>
</dbReference>
<dbReference type="CDD" id="cd00054">
    <property type="entry name" value="EGF_CA"/>
    <property type="match status" value="1"/>
</dbReference>
<dbReference type="Proteomes" id="UP000001554">
    <property type="component" value="Chromosome 7"/>
</dbReference>
<sequence>MKTVTVLFFVIVCLLVYTNWTNGEVNLSAKIAENGDIGEEVIRVLPTTPGGKEEVPCDIIEGNVHGRFSVTHYCVIVVARPLDFSINQRYNLTVNVPGTTETRLVNIQVEDVDGYPPIYNDICEMPVLANDRAPVPLAFNVAVTAEYMGKSGELFILKADTKKYLQPGSQEITMYTMAQIYASGDCHAVFVVGVHHANDLRTVNGLWLSYNRCFQCFDPLDSEHFFQIRIIHDDYISCDFSSGLDSTIIDRARQSYVWNKYKFKLLIHSKLRSTEKHRFVCKIPQRRPISVLTRQNHAYDEILMTRLETEIQPVGCPPNKYGLACEQNCTCENGARCHGLNGACKCQPGWKGVVCDIPHSTVAIIANPSDSRQIHIRGSLTLHCKSFHLAVEKMVWTFPNGTRRRLRGTQEDQIRIESIQSEHNGTYSCTVITEDETEVHARYELQAVNCPPNKRGELCEDDCNCLHGASCDRWASCVCPPGWTGNICETKCPDGTYGRGCSGECPCQNGAICDPSDGQCNCTEGWYGMHCTRPCLSGRYGWRCRQACDCKNNATCYHVDGSCTCAPPWTGQQCDVIQTEPSLLPLQIFIPLSLTLLGVLAALVALYKWRAATRMRQDEDQEEIQVLLELKSMEENLAQSLQPGWLKRWERKAKDLTLGDLIGQGAFSFIREGRLRTANADVTVVAVKSVRSKDRLCYRAFYREAAMLVALDENCEENNPDGHPNIIKFLGVITKSTPKCILLEYAAKGDLLQLLKQQNTNNVACLVGSFLRYAVHISRALKELRRLRIAHGDVAARNILISGDDVAKLSDFGLAHDVYTTTTYISSGKNDAEELLPLKWMALESLETRKFTCESDTWSFGVLLWEIAAFGEEPDYQHEIRLSCPRLVGILRQGYRLQKPPGCPDRLYDVMKSCWQEDPSARPEPAELEQKLTDCREEIDPLFVIEKVTTL</sequence>
<dbReference type="InterPro" id="IPR007110">
    <property type="entry name" value="Ig-like_dom"/>
</dbReference>
<dbReference type="InterPro" id="IPR000719">
    <property type="entry name" value="Prot_kinase_dom"/>
</dbReference>
<dbReference type="CDD" id="cd00055">
    <property type="entry name" value="EGF_Lam"/>
    <property type="match status" value="1"/>
</dbReference>
<dbReference type="InterPro" id="IPR015919">
    <property type="entry name" value="Cadherin-like_sf"/>
</dbReference>
<feature type="transmembrane region" description="Helical" evidence="15">
    <location>
        <begin position="588"/>
        <end position="607"/>
    </location>
</feature>
<evidence type="ECO:0000256" key="6">
    <source>
        <dbReference type="ARBA" id="ARBA00022737"/>
    </source>
</evidence>
<proteinExistence type="predicted"/>
<dbReference type="SMART" id="SM00181">
    <property type="entry name" value="EGF"/>
    <property type="match status" value="4"/>
</dbReference>
<reference evidence="21" key="1">
    <citation type="journal article" date="2020" name="Nat. Ecol. Evol.">
        <title>Deeply conserved synteny resolves early events in vertebrate evolution.</title>
        <authorList>
            <person name="Simakov O."/>
            <person name="Marletaz F."/>
            <person name="Yue J.X."/>
            <person name="O'Connell B."/>
            <person name="Jenkins J."/>
            <person name="Brandt A."/>
            <person name="Calef R."/>
            <person name="Tung C.H."/>
            <person name="Huang T.K."/>
            <person name="Schmutz J."/>
            <person name="Satoh N."/>
            <person name="Yu J.K."/>
            <person name="Putnam N.H."/>
            <person name="Green R.E."/>
            <person name="Rokhsar D.S."/>
        </authorList>
    </citation>
    <scope>NUCLEOTIDE SEQUENCE [LARGE SCALE GENOMIC DNA]</scope>
    <source>
        <strain evidence="21">S238N-H82</strain>
    </source>
</reference>
<feature type="domain" description="Ig-like" evidence="20">
    <location>
        <begin position="358"/>
        <end position="440"/>
    </location>
</feature>
<feature type="signal peptide" evidence="16">
    <location>
        <begin position="1"/>
        <end position="23"/>
    </location>
</feature>
<keyword evidence="11" id="KW-0325">Glycoprotein</keyword>
<dbReference type="KEGG" id="bfo:118420199"/>
<dbReference type="RefSeq" id="XP_035682806.1">
    <property type="nucleotide sequence ID" value="XM_035826913.1"/>
</dbReference>
<dbReference type="InterPro" id="IPR001245">
    <property type="entry name" value="Ser-Thr/Tyr_kinase_cat_dom"/>
</dbReference>
<dbReference type="GeneID" id="118420199"/>
<keyword evidence="2 13" id="KW-0245">EGF-like domain</keyword>
<keyword evidence="5 16" id="KW-0732">Signal</keyword>
<evidence type="ECO:0000256" key="1">
    <source>
        <dbReference type="ARBA" id="ARBA00004479"/>
    </source>
</evidence>
<dbReference type="GO" id="GO:0005509">
    <property type="term" value="F:calcium ion binding"/>
    <property type="evidence" value="ECO:0007669"/>
    <property type="project" value="UniProtKB-UniRule"/>
</dbReference>
<dbReference type="GO" id="GO:0007156">
    <property type="term" value="P:homophilic cell adhesion via plasma membrane adhesion molecules"/>
    <property type="evidence" value="ECO:0007669"/>
    <property type="project" value="InterPro"/>
</dbReference>
<feature type="binding site" evidence="14">
    <location>
        <position position="688"/>
    </location>
    <ligand>
        <name>ATP</name>
        <dbReference type="ChEBI" id="CHEBI:30616"/>
    </ligand>
</feature>
<evidence type="ECO:0000256" key="11">
    <source>
        <dbReference type="ARBA" id="ARBA00023180"/>
    </source>
</evidence>
<evidence type="ECO:0000259" key="17">
    <source>
        <dbReference type="PROSITE" id="PS50011"/>
    </source>
</evidence>
<evidence type="ECO:0000256" key="9">
    <source>
        <dbReference type="ARBA" id="ARBA00023136"/>
    </source>
</evidence>
<keyword evidence="9 15" id="KW-0472">Membrane</keyword>
<feature type="disulfide bond" evidence="13">
    <location>
        <begin position="565"/>
        <end position="574"/>
    </location>
</feature>
<keyword evidence="4 15" id="KW-0812">Transmembrane</keyword>
<dbReference type="GO" id="GO:0043235">
    <property type="term" value="C:receptor complex"/>
    <property type="evidence" value="ECO:0000318"/>
    <property type="project" value="GO_Central"/>
</dbReference>
<dbReference type="InterPro" id="IPR002126">
    <property type="entry name" value="Cadherin-like_dom"/>
</dbReference>
<evidence type="ECO:0000256" key="8">
    <source>
        <dbReference type="ARBA" id="ARBA00022989"/>
    </source>
</evidence>
<dbReference type="InterPro" id="IPR013032">
    <property type="entry name" value="EGF-like_CS"/>
</dbReference>
<dbReference type="PROSITE" id="PS50835">
    <property type="entry name" value="IG_LIKE"/>
    <property type="match status" value="1"/>
</dbReference>
<evidence type="ECO:0000256" key="14">
    <source>
        <dbReference type="PROSITE-ProRule" id="PRU10141"/>
    </source>
</evidence>
<feature type="domain" description="Cadherin" evidence="19">
    <location>
        <begin position="23"/>
        <end position="119"/>
    </location>
</feature>
<dbReference type="FunFam" id="2.170.300.10:FF:000022">
    <property type="entry name" value="Uncharacterized protein"/>
    <property type="match status" value="1"/>
</dbReference>
<dbReference type="CDD" id="cd00192">
    <property type="entry name" value="PTKc"/>
    <property type="match status" value="1"/>
</dbReference>
<evidence type="ECO:0000256" key="12">
    <source>
        <dbReference type="PROSITE-ProRule" id="PRU00043"/>
    </source>
</evidence>
<dbReference type="OrthoDB" id="18487at2759"/>
<dbReference type="AlphaFoldDB" id="A0A9J7MWQ1"/>
<keyword evidence="10 13" id="KW-1015">Disulfide bond</keyword>
<dbReference type="Gene3D" id="1.10.510.10">
    <property type="entry name" value="Transferase(Phosphotransferase) domain 1"/>
    <property type="match status" value="1"/>
</dbReference>
<accession>A0A9J7MWQ1</accession>
<protein>
    <submittedName>
        <fullName evidence="22">Proto-oncogene tyrosine-protein kinase receptor Ret-like</fullName>
    </submittedName>
</protein>
<dbReference type="GO" id="GO:0004714">
    <property type="term" value="F:transmembrane receptor protein tyrosine kinase activity"/>
    <property type="evidence" value="ECO:0000318"/>
    <property type="project" value="GO_Central"/>
</dbReference>
<dbReference type="PROSITE" id="PS01186">
    <property type="entry name" value="EGF_2"/>
    <property type="match status" value="2"/>
</dbReference>
<evidence type="ECO:0000256" key="5">
    <source>
        <dbReference type="ARBA" id="ARBA00022729"/>
    </source>
</evidence>
<evidence type="ECO:0000259" key="18">
    <source>
        <dbReference type="PROSITE" id="PS50026"/>
    </source>
</evidence>
<feature type="domain" description="EGF-like" evidence="18">
    <location>
        <begin position="540"/>
        <end position="575"/>
    </location>
</feature>
<name>A0A9J7MWQ1_BRAFL</name>
<dbReference type="PROSITE" id="PS00022">
    <property type="entry name" value="EGF_1"/>
    <property type="match status" value="4"/>
</dbReference>
<dbReference type="Gene3D" id="2.60.40.10">
    <property type="entry name" value="Immunoglobulins"/>
    <property type="match status" value="1"/>
</dbReference>
<dbReference type="CDD" id="cd11304">
    <property type="entry name" value="Cadherin_repeat"/>
    <property type="match status" value="1"/>
</dbReference>
<keyword evidence="21" id="KW-1185">Reference proteome</keyword>
<evidence type="ECO:0000259" key="20">
    <source>
        <dbReference type="PROSITE" id="PS50835"/>
    </source>
</evidence>
<dbReference type="InterPro" id="IPR036179">
    <property type="entry name" value="Ig-like_dom_sf"/>
</dbReference>
<dbReference type="InterPro" id="IPR013783">
    <property type="entry name" value="Ig-like_fold"/>
</dbReference>
<dbReference type="InterPro" id="IPR002049">
    <property type="entry name" value="LE_dom"/>
</dbReference>
<keyword evidence="12" id="KW-0106">Calcium</keyword>
<dbReference type="GO" id="GO:0007169">
    <property type="term" value="P:cell surface receptor protein tyrosine kinase signaling pathway"/>
    <property type="evidence" value="ECO:0000318"/>
    <property type="project" value="GO_Central"/>
</dbReference>
<evidence type="ECO:0000256" key="16">
    <source>
        <dbReference type="SAM" id="SignalP"/>
    </source>
</evidence>
<dbReference type="PANTHER" id="PTHR24416:SF617">
    <property type="entry name" value="RET ONCOGENE, ISOFORM A"/>
    <property type="match status" value="1"/>
</dbReference>
<dbReference type="SUPFAM" id="SSF48726">
    <property type="entry name" value="Immunoglobulin"/>
    <property type="match status" value="1"/>
</dbReference>
<evidence type="ECO:0000313" key="22">
    <source>
        <dbReference type="RefSeq" id="XP_035682806.1"/>
    </source>
</evidence>
<feature type="domain" description="EGF-like" evidence="18">
    <location>
        <begin position="497"/>
        <end position="532"/>
    </location>
</feature>
<dbReference type="FunFam" id="2.170.300.10:FF:000002">
    <property type="entry name" value="Multiple epidermal growth factor-like domains 10"/>
    <property type="match status" value="1"/>
</dbReference>
<dbReference type="GO" id="GO:0030154">
    <property type="term" value="P:cell differentiation"/>
    <property type="evidence" value="ECO:0007669"/>
    <property type="project" value="UniProtKB-ARBA"/>
</dbReference>
<organism evidence="21 22">
    <name type="scientific">Branchiostoma floridae</name>
    <name type="common">Florida lancelet</name>
    <name type="synonym">Amphioxus</name>
    <dbReference type="NCBI Taxonomy" id="7739"/>
    <lineage>
        <taxon>Eukaryota</taxon>
        <taxon>Metazoa</taxon>
        <taxon>Chordata</taxon>
        <taxon>Cephalochordata</taxon>
        <taxon>Leptocardii</taxon>
        <taxon>Amphioxiformes</taxon>
        <taxon>Branchiostomatidae</taxon>
        <taxon>Branchiostoma</taxon>
    </lineage>
</organism>
<dbReference type="Pfam" id="PF00053">
    <property type="entry name" value="EGF_laminin"/>
    <property type="match status" value="1"/>
</dbReference>
<dbReference type="Pfam" id="PF12661">
    <property type="entry name" value="hEGF"/>
    <property type="match status" value="2"/>
</dbReference>
<dbReference type="PRINTS" id="PR00011">
    <property type="entry name" value="EGFLAMININ"/>
</dbReference>
<evidence type="ECO:0000256" key="3">
    <source>
        <dbReference type="ARBA" id="ARBA00022553"/>
    </source>
</evidence>
<evidence type="ECO:0000256" key="2">
    <source>
        <dbReference type="ARBA" id="ARBA00022536"/>
    </source>
</evidence>
<dbReference type="FunFam" id="2.60.40.10:FF:001720">
    <property type="entry name" value="Receptor protein-tyrosine kinase"/>
    <property type="match status" value="1"/>
</dbReference>
<evidence type="ECO:0000259" key="19">
    <source>
        <dbReference type="PROSITE" id="PS50268"/>
    </source>
</evidence>
<dbReference type="FunFam" id="3.30.200.20:FF:001518">
    <property type="entry name" value="Uncharacterized protein"/>
    <property type="match status" value="1"/>
</dbReference>
<dbReference type="InterPro" id="IPR017441">
    <property type="entry name" value="Protein_kinase_ATP_BS"/>
</dbReference>
<dbReference type="PROSITE" id="PS50268">
    <property type="entry name" value="CADHERIN_2"/>
    <property type="match status" value="1"/>
</dbReference>
<keyword evidence="14" id="KW-0547">Nucleotide-binding</keyword>
<dbReference type="Gene3D" id="2.170.300.10">
    <property type="entry name" value="Tie2 ligand-binding domain superfamily"/>
    <property type="match status" value="2"/>
</dbReference>
<dbReference type="GO" id="GO:0005524">
    <property type="term" value="F:ATP binding"/>
    <property type="evidence" value="ECO:0007669"/>
    <property type="project" value="UniProtKB-UniRule"/>
</dbReference>
<dbReference type="FunFam" id="2.60.40.60:FF:000273">
    <property type="entry name" value="Uncharacterized protein"/>
    <property type="match status" value="1"/>
</dbReference>
<dbReference type="Pfam" id="PF07714">
    <property type="entry name" value="PK_Tyr_Ser-Thr"/>
    <property type="match status" value="1"/>
</dbReference>
<keyword evidence="8 15" id="KW-1133">Transmembrane helix</keyword>
<feature type="domain" description="Protein kinase" evidence="17">
    <location>
        <begin position="656"/>
        <end position="943"/>
    </location>
</feature>
<comment type="caution">
    <text evidence="13">Lacks conserved residue(s) required for the propagation of feature annotation.</text>
</comment>
<evidence type="ECO:0000313" key="21">
    <source>
        <dbReference type="Proteomes" id="UP000001554"/>
    </source>
</evidence>
<dbReference type="Gene3D" id="2.60.40.60">
    <property type="entry name" value="Cadherins"/>
    <property type="match status" value="1"/>
</dbReference>
<comment type="subcellular location">
    <subcellularLocation>
        <location evidence="1">Membrane</location>
        <topology evidence="1">Single-pass type I membrane protein</topology>
    </subcellularLocation>
</comment>
<evidence type="ECO:0000256" key="10">
    <source>
        <dbReference type="ARBA" id="ARBA00023157"/>
    </source>
</evidence>
<gene>
    <name evidence="22" type="primary">LOC118420199</name>
</gene>
<dbReference type="FunFam" id="1.10.510.10:FF:000593">
    <property type="entry name" value="Uncharacterized protein"/>
    <property type="match status" value="1"/>
</dbReference>
<dbReference type="SUPFAM" id="SSF49313">
    <property type="entry name" value="Cadherin-like"/>
    <property type="match status" value="1"/>
</dbReference>
<dbReference type="PROSITE" id="PS50011">
    <property type="entry name" value="PROTEIN_KINASE_DOM"/>
    <property type="match status" value="1"/>
</dbReference>
<dbReference type="PROSITE" id="PS00107">
    <property type="entry name" value="PROTEIN_KINASE_ATP"/>
    <property type="match status" value="1"/>
</dbReference>
<evidence type="ECO:0000256" key="13">
    <source>
        <dbReference type="PROSITE-ProRule" id="PRU00076"/>
    </source>
</evidence>
<feature type="chain" id="PRO_5039944671" evidence="16">
    <location>
        <begin position="24"/>
        <end position="951"/>
    </location>
</feature>
<dbReference type="PANTHER" id="PTHR24416">
    <property type="entry name" value="TYROSINE-PROTEIN KINASE RECEPTOR"/>
    <property type="match status" value="1"/>
</dbReference>
<evidence type="ECO:0000256" key="15">
    <source>
        <dbReference type="SAM" id="Phobius"/>
    </source>
</evidence>
<dbReference type="GO" id="GO:0005886">
    <property type="term" value="C:plasma membrane"/>
    <property type="evidence" value="ECO:0000318"/>
    <property type="project" value="GO_Central"/>
</dbReference>
<evidence type="ECO:0000256" key="4">
    <source>
        <dbReference type="ARBA" id="ARBA00022692"/>
    </source>
</evidence>
<keyword evidence="7 14" id="KW-0067">ATP-binding</keyword>
<dbReference type="InterPro" id="IPR011009">
    <property type="entry name" value="Kinase-like_dom_sf"/>
</dbReference>
<dbReference type="SUPFAM" id="SSF56112">
    <property type="entry name" value="Protein kinase-like (PK-like)"/>
    <property type="match status" value="1"/>
</dbReference>
<feature type="disulfide bond" evidence="13">
    <location>
        <begin position="522"/>
        <end position="531"/>
    </location>
</feature>
<evidence type="ECO:0000256" key="7">
    <source>
        <dbReference type="ARBA" id="ARBA00022840"/>
    </source>
</evidence>
<keyword evidence="6" id="KW-0677">Repeat</keyword>
<dbReference type="InterPro" id="IPR050122">
    <property type="entry name" value="RTK"/>
</dbReference>
<dbReference type="PROSITE" id="PS50026">
    <property type="entry name" value="EGF_3"/>
    <property type="match status" value="2"/>
</dbReference>
<dbReference type="InterPro" id="IPR000742">
    <property type="entry name" value="EGF"/>
</dbReference>
<reference evidence="22" key="2">
    <citation type="submission" date="2025-08" db="UniProtKB">
        <authorList>
            <consortium name="RefSeq"/>
        </authorList>
    </citation>
    <scope>IDENTIFICATION</scope>
    <source>
        <strain evidence="22">S238N-H82</strain>
        <tissue evidence="22">Testes</tissue>
    </source>
</reference>